<keyword evidence="2" id="KW-1185">Reference proteome</keyword>
<gene>
    <name evidence="1" type="ORF">ETAA8_50400</name>
</gene>
<sequence length="64" mass="6899">MLKPPLMFDVAKSPDDSRVPIEPIQKMAAAFEKVKGVHKLLTIEGAGQAFNAQHTAIIAPAMID</sequence>
<reference evidence="1 2" key="1">
    <citation type="submission" date="2019-02" db="EMBL/GenBank/DDBJ databases">
        <title>Deep-cultivation of Planctomycetes and their phenomic and genomic characterization uncovers novel biology.</title>
        <authorList>
            <person name="Wiegand S."/>
            <person name="Jogler M."/>
            <person name="Boedeker C."/>
            <person name="Pinto D."/>
            <person name="Vollmers J."/>
            <person name="Rivas-Marin E."/>
            <person name="Kohn T."/>
            <person name="Peeters S.H."/>
            <person name="Heuer A."/>
            <person name="Rast P."/>
            <person name="Oberbeckmann S."/>
            <person name="Bunk B."/>
            <person name="Jeske O."/>
            <person name="Meyerdierks A."/>
            <person name="Storesund J.E."/>
            <person name="Kallscheuer N."/>
            <person name="Luecker S."/>
            <person name="Lage O.M."/>
            <person name="Pohl T."/>
            <person name="Merkel B.J."/>
            <person name="Hornburger P."/>
            <person name="Mueller R.-W."/>
            <person name="Bruemmer F."/>
            <person name="Labrenz M."/>
            <person name="Spormann A.M."/>
            <person name="Op den Camp H."/>
            <person name="Overmann J."/>
            <person name="Amann R."/>
            <person name="Jetten M.S.M."/>
            <person name="Mascher T."/>
            <person name="Medema M.H."/>
            <person name="Devos D.P."/>
            <person name="Kaster A.-K."/>
            <person name="Ovreas L."/>
            <person name="Rohde M."/>
            <person name="Galperin M.Y."/>
            <person name="Jogler C."/>
        </authorList>
    </citation>
    <scope>NUCLEOTIDE SEQUENCE [LARGE SCALE GENOMIC DNA]</scope>
    <source>
        <strain evidence="1 2">ETA_A8</strain>
    </source>
</reference>
<dbReference type="Proteomes" id="UP000315017">
    <property type="component" value="Chromosome"/>
</dbReference>
<dbReference type="KEGG" id="aagg:ETAA8_50400"/>
<protein>
    <submittedName>
        <fullName evidence="1">Uncharacterized protein</fullName>
    </submittedName>
</protein>
<organism evidence="1 2">
    <name type="scientific">Anatilimnocola aggregata</name>
    <dbReference type="NCBI Taxonomy" id="2528021"/>
    <lineage>
        <taxon>Bacteria</taxon>
        <taxon>Pseudomonadati</taxon>
        <taxon>Planctomycetota</taxon>
        <taxon>Planctomycetia</taxon>
        <taxon>Pirellulales</taxon>
        <taxon>Pirellulaceae</taxon>
        <taxon>Anatilimnocola</taxon>
    </lineage>
</organism>
<evidence type="ECO:0000313" key="1">
    <source>
        <dbReference type="EMBL" id="QDU29923.1"/>
    </source>
</evidence>
<dbReference type="EMBL" id="CP036274">
    <property type="protein sequence ID" value="QDU29923.1"/>
    <property type="molecule type" value="Genomic_DNA"/>
</dbReference>
<proteinExistence type="predicted"/>
<name>A0A517YI64_9BACT</name>
<dbReference type="AlphaFoldDB" id="A0A517YI64"/>
<evidence type="ECO:0000313" key="2">
    <source>
        <dbReference type="Proteomes" id="UP000315017"/>
    </source>
</evidence>
<accession>A0A517YI64</accession>